<gene>
    <name evidence="1" type="ORF">GCM10009613_61230</name>
</gene>
<sequence>MTSPTPVQSLEALAVNKLNRRHIRKGKKVAVLRAPMSVAIPEWLTQGGASGAPITLRPLPGFLGMGLMRKDDGISHTRDQEKSDIMAVGFQDPVRSDFDADTFSAQIVGLETHRANIESYLQVDLSGVTLDADTGELSFPQPTDGAIVQNRWFFIAQDGLGLDRFWWARLYTAGVVSETDDQNMGGEDGWQWPMTISSQTDPDAGYSVHHYFGGPGWKAAAESMGFPALAG</sequence>
<keyword evidence="2" id="KW-1185">Reference proteome</keyword>
<accession>A0ABP4J297</accession>
<dbReference type="RefSeq" id="WP_344029407.1">
    <property type="nucleotide sequence ID" value="NZ_BAAAJK010000053.1"/>
</dbReference>
<name>A0ABP4J297_9PSEU</name>
<proteinExistence type="predicted"/>
<dbReference type="EMBL" id="BAAAJK010000053">
    <property type="protein sequence ID" value="GAA1402013.1"/>
    <property type="molecule type" value="Genomic_DNA"/>
</dbReference>
<organism evidence="1 2">
    <name type="scientific">Pseudonocardia kongjuensis</name>
    <dbReference type="NCBI Taxonomy" id="102227"/>
    <lineage>
        <taxon>Bacteria</taxon>
        <taxon>Bacillati</taxon>
        <taxon>Actinomycetota</taxon>
        <taxon>Actinomycetes</taxon>
        <taxon>Pseudonocardiales</taxon>
        <taxon>Pseudonocardiaceae</taxon>
        <taxon>Pseudonocardia</taxon>
    </lineage>
</organism>
<evidence type="ECO:0000313" key="2">
    <source>
        <dbReference type="Proteomes" id="UP001501414"/>
    </source>
</evidence>
<dbReference type="Proteomes" id="UP001501414">
    <property type="component" value="Unassembled WGS sequence"/>
</dbReference>
<reference evidence="2" key="1">
    <citation type="journal article" date="2019" name="Int. J. Syst. Evol. Microbiol.">
        <title>The Global Catalogue of Microorganisms (GCM) 10K type strain sequencing project: providing services to taxonomists for standard genome sequencing and annotation.</title>
        <authorList>
            <consortium name="The Broad Institute Genomics Platform"/>
            <consortium name="The Broad Institute Genome Sequencing Center for Infectious Disease"/>
            <person name="Wu L."/>
            <person name="Ma J."/>
        </authorList>
    </citation>
    <scope>NUCLEOTIDE SEQUENCE [LARGE SCALE GENOMIC DNA]</scope>
    <source>
        <strain evidence="2">JCM 11896</strain>
    </source>
</reference>
<comment type="caution">
    <text evidence="1">The sequence shown here is derived from an EMBL/GenBank/DDBJ whole genome shotgun (WGS) entry which is preliminary data.</text>
</comment>
<evidence type="ECO:0000313" key="1">
    <source>
        <dbReference type="EMBL" id="GAA1402013.1"/>
    </source>
</evidence>
<protein>
    <submittedName>
        <fullName evidence="1">Uncharacterized protein</fullName>
    </submittedName>
</protein>